<dbReference type="EMBL" id="GGFM01011026">
    <property type="protein sequence ID" value="MBW31777.1"/>
    <property type="molecule type" value="Transcribed_RNA"/>
</dbReference>
<dbReference type="AlphaFoldDB" id="A0A2M3ZT85"/>
<evidence type="ECO:0000313" key="2">
    <source>
        <dbReference type="EMBL" id="MBW31777.1"/>
    </source>
</evidence>
<keyword evidence="1" id="KW-1133">Transmembrane helix</keyword>
<name>A0A2M3ZT85_9DIPT</name>
<protein>
    <submittedName>
        <fullName evidence="2">Putative secreted peptide</fullName>
    </submittedName>
</protein>
<accession>A0A2M3ZT85</accession>
<proteinExistence type="predicted"/>
<keyword evidence="1" id="KW-0812">Transmembrane</keyword>
<sequence>MAHVLFVMFFCFAFYFAIPSSFISHSVYDFAFALMHLSFTFRFSCLTIRNILFYVLLSASRVLAHLHLGVCTYVARLSTSPTGVFEHWLYVSFFSIISNSYGFVCFVLRSLSSITVDKFPRL</sequence>
<feature type="transmembrane region" description="Helical" evidence="1">
    <location>
        <begin position="51"/>
        <end position="75"/>
    </location>
</feature>
<evidence type="ECO:0000256" key="1">
    <source>
        <dbReference type="SAM" id="Phobius"/>
    </source>
</evidence>
<organism evidence="2">
    <name type="scientific">Anopheles braziliensis</name>
    <dbReference type="NCBI Taxonomy" id="58242"/>
    <lineage>
        <taxon>Eukaryota</taxon>
        <taxon>Metazoa</taxon>
        <taxon>Ecdysozoa</taxon>
        <taxon>Arthropoda</taxon>
        <taxon>Hexapoda</taxon>
        <taxon>Insecta</taxon>
        <taxon>Pterygota</taxon>
        <taxon>Neoptera</taxon>
        <taxon>Endopterygota</taxon>
        <taxon>Diptera</taxon>
        <taxon>Nematocera</taxon>
        <taxon>Culicoidea</taxon>
        <taxon>Culicidae</taxon>
        <taxon>Anophelinae</taxon>
        <taxon>Anopheles</taxon>
    </lineage>
</organism>
<keyword evidence="1" id="KW-0472">Membrane</keyword>
<reference evidence="2" key="1">
    <citation type="submission" date="2018-01" db="EMBL/GenBank/DDBJ databases">
        <title>An insight into the sialome of Amazonian anophelines.</title>
        <authorList>
            <person name="Ribeiro J.M."/>
            <person name="Scarpassa V."/>
            <person name="Calvo E."/>
        </authorList>
    </citation>
    <scope>NUCLEOTIDE SEQUENCE</scope>
    <source>
        <tissue evidence="2">Salivary glands</tissue>
    </source>
</reference>
<feature type="transmembrane region" description="Helical" evidence="1">
    <location>
        <begin position="6"/>
        <end position="39"/>
    </location>
</feature>
<feature type="transmembrane region" description="Helical" evidence="1">
    <location>
        <begin position="87"/>
        <end position="108"/>
    </location>
</feature>